<dbReference type="EMBL" id="JBFXLT010000154">
    <property type="protein sequence ID" value="KAL2803008.1"/>
    <property type="molecule type" value="Genomic_DNA"/>
</dbReference>
<evidence type="ECO:0000313" key="2">
    <source>
        <dbReference type="Proteomes" id="UP001610334"/>
    </source>
</evidence>
<accession>A0ABR4GVB8</accession>
<evidence type="ECO:0000313" key="1">
    <source>
        <dbReference type="EMBL" id="KAL2803008.1"/>
    </source>
</evidence>
<name>A0ABR4GVB8_9EURO</name>
<protein>
    <submittedName>
        <fullName evidence="1">Uncharacterized protein</fullName>
    </submittedName>
</protein>
<reference evidence="1 2" key="1">
    <citation type="submission" date="2024-07" db="EMBL/GenBank/DDBJ databases">
        <title>Section-level genome sequencing and comparative genomics of Aspergillus sections Usti and Cavernicolus.</title>
        <authorList>
            <consortium name="Lawrence Berkeley National Laboratory"/>
            <person name="Nybo J.L."/>
            <person name="Vesth T.C."/>
            <person name="Theobald S."/>
            <person name="Frisvad J.C."/>
            <person name="Larsen T.O."/>
            <person name="Kjaerboelling I."/>
            <person name="Rothschild-Mancinelli K."/>
            <person name="Lyhne E.K."/>
            <person name="Kogle M.E."/>
            <person name="Barry K."/>
            <person name="Clum A."/>
            <person name="Na H."/>
            <person name="Ledsgaard L."/>
            <person name="Lin J."/>
            <person name="Lipzen A."/>
            <person name="Kuo A."/>
            <person name="Riley R."/>
            <person name="Mondo S."/>
            <person name="Labutti K."/>
            <person name="Haridas S."/>
            <person name="Pangalinan J."/>
            <person name="Salamov A.A."/>
            <person name="Simmons B.A."/>
            <person name="Magnuson J.K."/>
            <person name="Chen J."/>
            <person name="Drula E."/>
            <person name="Henrissat B."/>
            <person name="Wiebenga A."/>
            <person name="Lubbers R.J."/>
            <person name="Gomes A.C."/>
            <person name="Makela M.R."/>
            <person name="Stajich J."/>
            <person name="Grigoriev I.V."/>
            <person name="Mortensen U.H."/>
            <person name="De Vries R.P."/>
            <person name="Baker S.E."/>
            <person name="Andersen M.R."/>
        </authorList>
    </citation>
    <scope>NUCLEOTIDE SEQUENCE [LARGE SCALE GENOMIC DNA]</scope>
    <source>
        <strain evidence="1 2">CBS 588.65</strain>
    </source>
</reference>
<proteinExistence type="predicted"/>
<gene>
    <name evidence="1" type="ORF">BJX63DRAFT_437323</name>
</gene>
<comment type="caution">
    <text evidence="1">The sequence shown here is derived from an EMBL/GenBank/DDBJ whole genome shotgun (WGS) entry which is preliminary data.</text>
</comment>
<sequence>MSPLGECTSLTKFKLIPENVLIPTHLDQIVPDDLRLNFNFLRIHAGKAFRAMMTVVHHRQNRFRALCPSEDKVRQSRHIATINRLKLWCKDHDMYDPTLAPSQKIPQEVIYLCVRRTAYEEWAERYANHLSGFINGPYQQYRLSAEGFGTAIWVARERGRVSHLEYHELMIFYETFMREMTIWEEIIPHLELPGYEDIVYELFEAVLERVENGERLLEVFQRVSFSGEGAGK</sequence>
<dbReference type="Proteomes" id="UP001610334">
    <property type="component" value="Unassembled WGS sequence"/>
</dbReference>
<organism evidence="1 2">
    <name type="scientific">Aspergillus granulosus</name>
    <dbReference type="NCBI Taxonomy" id="176169"/>
    <lineage>
        <taxon>Eukaryota</taxon>
        <taxon>Fungi</taxon>
        <taxon>Dikarya</taxon>
        <taxon>Ascomycota</taxon>
        <taxon>Pezizomycotina</taxon>
        <taxon>Eurotiomycetes</taxon>
        <taxon>Eurotiomycetidae</taxon>
        <taxon>Eurotiales</taxon>
        <taxon>Aspergillaceae</taxon>
        <taxon>Aspergillus</taxon>
        <taxon>Aspergillus subgen. Nidulantes</taxon>
    </lineage>
</organism>
<keyword evidence="2" id="KW-1185">Reference proteome</keyword>